<evidence type="ECO:0000259" key="1">
    <source>
        <dbReference type="PROSITE" id="PS51186"/>
    </source>
</evidence>
<dbReference type="SUPFAM" id="SSF55729">
    <property type="entry name" value="Acyl-CoA N-acyltransferases (Nat)"/>
    <property type="match status" value="1"/>
</dbReference>
<reference evidence="2 3" key="1">
    <citation type="submission" date="2018-05" db="EMBL/GenBank/DDBJ databases">
        <title>Draft genome sequence of Scytalidium lignicola DSM 105466, a ubiquitous saprotrophic fungus.</title>
        <authorList>
            <person name="Buettner E."/>
            <person name="Gebauer A.M."/>
            <person name="Hofrichter M."/>
            <person name="Liers C."/>
            <person name="Kellner H."/>
        </authorList>
    </citation>
    <scope>NUCLEOTIDE SEQUENCE [LARGE SCALE GENOMIC DNA]</scope>
    <source>
        <strain evidence="2 3">DSM 105466</strain>
    </source>
</reference>
<dbReference type="UniPathway" id="UPA00113">
    <property type="reaction ID" value="UER00529"/>
</dbReference>
<dbReference type="PROSITE" id="PS51186">
    <property type="entry name" value="GNAT"/>
    <property type="match status" value="1"/>
</dbReference>
<dbReference type="InterPro" id="IPR016181">
    <property type="entry name" value="Acyl_CoA_acyltransferase"/>
</dbReference>
<dbReference type="Proteomes" id="UP000258309">
    <property type="component" value="Unassembled WGS sequence"/>
</dbReference>
<accession>A0A3E2HET4</accession>
<dbReference type="Gene3D" id="3.40.630.30">
    <property type="match status" value="1"/>
</dbReference>
<dbReference type="OrthoDB" id="329272at2759"/>
<dbReference type="AlphaFoldDB" id="A0A3E2HET4"/>
<dbReference type="EMBL" id="NCSJ02000065">
    <property type="protein sequence ID" value="RFU31909.1"/>
    <property type="molecule type" value="Genomic_DNA"/>
</dbReference>
<feature type="non-terminal residue" evidence="2">
    <location>
        <position position="1"/>
    </location>
</feature>
<dbReference type="GO" id="GO:0016747">
    <property type="term" value="F:acyltransferase activity, transferring groups other than amino-acyl groups"/>
    <property type="evidence" value="ECO:0007669"/>
    <property type="project" value="InterPro"/>
</dbReference>
<evidence type="ECO:0000313" key="2">
    <source>
        <dbReference type="EMBL" id="RFU31909.1"/>
    </source>
</evidence>
<dbReference type="Pfam" id="PF00583">
    <property type="entry name" value="Acetyltransf_1"/>
    <property type="match status" value="1"/>
</dbReference>
<gene>
    <name evidence="2" type="ORF">B7463_g4403</name>
</gene>
<dbReference type="InterPro" id="IPR000182">
    <property type="entry name" value="GNAT_dom"/>
</dbReference>
<proteinExistence type="predicted"/>
<dbReference type="GO" id="GO:0006048">
    <property type="term" value="P:UDP-N-acetylglucosamine biosynthetic process"/>
    <property type="evidence" value="ECO:0007669"/>
    <property type="project" value="UniProtKB-UniPathway"/>
</dbReference>
<protein>
    <recommendedName>
        <fullName evidence="1">N-acetyltransferase domain-containing protein</fullName>
    </recommendedName>
</protein>
<dbReference type="OMA" id="RSCHWVV"/>
<keyword evidence="3" id="KW-1185">Reference proteome</keyword>
<evidence type="ECO:0000313" key="3">
    <source>
        <dbReference type="Proteomes" id="UP000258309"/>
    </source>
</evidence>
<dbReference type="CDD" id="cd04301">
    <property type="entry name" value="NAT_SF"/>
    <property type="match status" value="1"/>
</dbReference>
<name>A0A3E2HET4_SCYLI</name>
<feature type="non-terminal residue" evidence="2">
    <location>
        <position position="265"/>
    </location>
</feature>
<sequence>MAATPFISLLTPPGAQLDAYDPKLPADQQAQSIPRTFVDAMMIRQEVFVREQNIPLANEYDADDPRSCHWVVYASINEKIETDEVDENGNKKRQSVTRTQPIGTIRLVPFPHPPHPEPGSSYAADALETAGPEGPSGPPPYIIDRATTYHDGREPYIKLGRLAVLKEFRGTGLAKLLVSTAITWAQQNPTFFNPSVGKWGMENLNAVSTSQIPVWRGLFCVHAQEQVTKVWEKWGFKLDEGMGTWIEEGIKHYGMFKRIQVELND</sequence>
<organism evidence="2 3">
    <name type="scientific">Scytalidium lignicola</name>
    <name type="common">Hyphomycete</name>
    <dbReference type="NCBI Taxonomy" id="5539"/>
    <lineage>
        <taxon>Eukaryota</taxon>
        <taxon>Fungi</taxon>
        <taxon>Dikarya</taxon>
        <taxon>Ascomycota</taxon>
        <taxon>Pezizomycotina</taxon>
        <taxon>Leotiomycetes</taxon>
        <taxon>Leotiomycetes incertae sedis</taxon>
        <taxon>Scytalidium</taxon>
    </lineage>
</organism>
<feature type="domain" description="N-acetyltransferase" evidence="1">
    <location>
        <begin position="52"/>
        <end position="260"/>
    </location>
</feature>
<comment type="caution">
    <text evidence="2">The sequence shown here is derived from an EMBL/GenBank/DDBJ whole genome shotgun (WGS) entry which is preliminary data.</text>
</comment>